<comment type="caution">
    <text evidence="1">The sequence shown here is derived from an EMBL/GenBank/DDBJ whole genome shotgun (WGS) entry which is preliminary data.</text>
</comment>
<name>A0ABD2CVK0_VESMC</name>
<sequence length="85" mass="9820">MLINKIDEKSDPLELVKDGTYHNSHYYSQWNSSERSGTVYYNVSSSKEAAKSRILCNISMLLKMKVWNIFNMTKTPYESGEFLTG</sequence>
<reference evidence="1 2" key="1">
    <citation type="journal article" date="2024" name="Ann. Entomol. Soc. Am.">
        <title>Genomic analyses of the southern and eastern yellowjacket wasps (Hymenoptera: Vespidae) reveal evolutionary signatures of social life.</title>
        <authorList>
            <person name="Catto M.A."/>
            <person name="Caine P.B."/>
            <person name="Orr S.E."/>
            <person name="Hunt B.G."/>
            <person name="Goodisman M.A.D."/>
        </authorList>
    </citation>
    <scope>NUCLEOTIDE SEQUENCE [LARGE SCALE GENOMIC DNA]</scope>
    <source>
        <strain evidence="1">232</strain>
        <tissue evidence="1">Head and thorax</tissue>
    </source>
</reference>
<protein>
    <submittedName>
        <fullName evidence="1">Uncharacterized protein</fullName>
    </submittedName>
</protein>
<dbReference type="Proteomes" id="UP001607303">
    <property type="component" value="Unassembled WGS sequence"/>
</dbReference>
<dbReference type="AlphaFoldDB" id="A0ABD2CVK0"/>
<organism evidence="1 2">
    <name type="scientific">Vespula maculifrons</name>
    <name type="common">Eastern yellow jacket</name>
    <name type="synonym">Wasp</name>
    <dbReference type="NCBI Taxonomy" id="7453"/>
    <lineage>
        <taxon>Eukaryota</taxon>
        <taxon>Metazoa</taxon>
        <taxon>Ecdysozoa</taxon>
        <taxon>Arthropoda</taxon>
        <taxon>Hexapoda</taxon>
        <taxon>Insecta</taxon>
        <taxon>Pterygota</taxon>
        <taxon>Neoptera</taxon>
        <taxon>Endopterygota</taxon>
        <taxon>Hymenoptera</taxon>
        <taxon>Apocrita</taxon>
        <taxon>Aculeata</taxon>
        <taxon>Vespoidea</taxon>
        <taxon>Vespidae</taxon>
        <taxon>Vespinae</taxon>
        <taxon>Vespula</taxon>
    </lineage>
</organism>
<dbReference type="EMBL" id="JAYRBN010000028">
    <property type="protein sequence ID" value="KAL2749120.1"/>
    <property type="molecule type" value="Genomic_DNA"/>
</dbReference>
<proteinExistence type="predicted"/>
<keyword evidence="2" id="KW-1185">Reference proteome</keyword>
<evidence type="ECO:0000313" key="2">
    <source>
        <dbReference type="Proteomes" id="UP001607303"/>
    </source>
</evidence>
<accession>A0ABD2CVK0</accession>
<gene>
    <name evidence="1" type="ORF">V1477_002730</name>
</gene>
<evidence type="ECO:0000313" key="1">
    <source>
        <dbReference type="EMBL" id="KAL2749120.1"/>
    </source>
</evidence>